<dbReference type="RefSeq" id="WP_016872558.1">
    <property type="nucleotide sequence ID" value="NZ_AJLN01000084.1"/>
</dbReference>
<evidence type="ECO:0000313" key="2">
    <source>
        <dbReference type="Proteomes" id="UP000268857"/>
    </source>
</evidence>
<dbReference type="Pfam" id="PF10049">
    <property type="entry name" value="DUF2283"/>
    <property type="match status" value="1"/>
</dbReference>
<keyword evidence="2" id="KW-1185">Reference proteome</keyword>
<dbReference type="PANTHER" id="PTHR37029">
    <property type="entry name" value="SSR1768 PROTEIN"/>
    <property type="match status" value="1"/>
</dbReference>
<dbReference type="OrthoDB" id="9799670at2"/>
<dbReference type="EMBL" id="RSCJ01000003">
    <property type="protein sequence ID" value="RUR85002.1"/>
    <property type="molecule type" value="Genomic_DNA"/>
</dbReference>
<protein>
    <recommendedName>
        <fullName evidence="3">DUF2283 domain-containing protein</fullName>
    </recommendedName>
</protein>
<name>A0A3S0Y661_CHLFR</name>
<dbReference type="STRING" id="211165.GCA_000317285_03158"/>
<dbReference type="Proteomes" id="UP000268857">
    <property type="component" value="Unassembled WGS sequence"/>
</dbReference>
<organism evidence="1 2">
    <name type="scientific">Chlorogloeopsis fritschii PCC 6912</name>
    <dbReference type="NCBI Taxonomy" id="211165"/>
    <lineage>
        <taxon>Bacteria</taxon>
        <taxon>Bacillati</taxon>
        <taxon>Cyanobacteriota</taxon>
        <taxon>Cyanophyceae</taxon>
        <taxon>Nostocales</taxon>
        <taxon>Chlorogloeopsidaceae</taxon>
        <taxon>Chlorogloeopsis</taxon>
    </lineage>
</organism>
<evidence type="ECO:0008006" key="3">
    <source>
        <dbReference type="Google" id="ProtNLM"/>
    </source>
</evidence>
<accession>A0A3S0Y661</accession>
<dbReference type="InterPro" id="IPR019270">
    <property type="entry name" value="DUF2283"/>
</dbReference>
<sequence length="70" mass="8045">MKITYDPEVDVLRILFSDLPIEESDEEKPGVIFDYDRDGNIVGLEILDASVRIDNPRSVEYSIPTRSQIF</sequence>
<reference evidence="1 2" key="1">
    <citation type="journal article" date="2019" name="Genome Biol. Evol.">
        <title>Day and night: Metabolic profiles and evolutionary relationships of six axenic non-marine cyanobacteria.</title>
        <authorList>
            <person name="Will S.E."/>
            <person name="Henke P."/>
            <person name="Boedeker C."/>
            <person name="Huang S."/>
            <person name="Brinkmann H."/>
            <person name="Rohde M."/>
            <person name="Jarek M."/>
            <person name="Friedl T."/>
            <person name="Seufert S."/>
            <person name="Schumacher M."/>
            <person name="Overmann J."/>
            <person name="Neumann-Schaal M."/>
            <person name="Petersen J."/>
        </authorList>
    </citation>
    <scope>NUCLEOTIDE SEQUENCE [LARGE SCALE GENOMIC DNA]</scope>
    <source>
        <strain evidence="1 2">PCC 6912</strain>
    </source>
</reference>
<comment type="caution">
    <text evidence="1">The sequence shown here is derived from an EMBL/GenBank/DDBJ whole genome shotgun (WGS) entry which is preliminary data.</text>
</comment>
<gene>
    <name evidence="1" type="ORF">PCC6912_11180</name>
</gene>
<dbReference type="PANTHER" id="PTHR37029:SF1">
    <property type="entry name" value="SSR1768 PROTEIN"/>
    <property type="match status" value="1"/>
</dbReference>
<proteinExistence type="predicted"/>
<evidence type="ECO:0000313" key="1">
    <source>
        <dbReference type="EMBL" id="RUR85002.1"/>
    </source>
</evidence>
<dbReference type="AlphaFoldDB" id="A0A3S0Y661"/>